<evidence type="ECO:0000256" key="8">
    <source>
        <dbReference type="ARBA" id="ARBA00041587"/>
    </source>
</evidence>
<keyword evidence="4" id="KW-0234">DNA repair</keyword>
<reference evidence="14" key="1">
    <citation type="journal article" date="2023" name="DNA Res.">
        <title>Chromosome-level genome assembly of Phrynocephalus forsythii using third-generation DNA sequencing and Hi-C analysis.</title>
        <authorList>
            <person name="Qi Y."/>
            <person name="Zhao W."/>
            <person name="Zhao Y."/>
            <person name="Niu C."/>
            <person name="Cao S."/>
            <person name="Zhang Y."/>
        </authorList>
    </citation>
    <scope>NUCLEOTIDE SEQUENCE</scope>
    <source>
        <tissue evidence="14">Muscle</tissue>
    </source>
</reference>
<evidence type="ECO:0000256" key="11">
    <source>
        <dbReference type="ARBA" id="ARBA00042187"/>
    </source>
</evidence>
<keyword evidence="3" id="KW-0238">DNA-binding</keyword>
<evidence type="ECO:0000256" key="10">
    <source>
        <dbReference type="ARBA" id="ARBA00042145"/>
    </source>
</evidence>
<dbReference type="GO" id="GO:0003677">
    <property type="term" value="F:DNA binding"/>
    <property type="evidence" value="ECO:0007669"/>
    <property type="project" value="UniProtKB-KW"/>
</dbReference>
<dbReference type="InterPro" id="IPR012340">
    <property type="entry name" value="NA-bd_OB-fold"/>
</dbReference>
<dbReference type="CDD" id="cd04491">
    <property type="entry name" value="SoSSB_OBF"/>
    <property type="match status" value="1"/>
</dbReference>
<dbReference type="SUPFAM" id="SSF50249">
    <property type="entry name" value="Nucleic acid-binding proteins"/>
    <property type="match status" value="1"/>
</dbReference>
<dbReference type="GO" id="GO:0044818">
    <property type="term" value="P:mitotic G2/M transition checkpoint"/>
    <property type="evidence" value="ECO:0007669"/>
    <property type="project" value="TreeGrafter"/>
</dbReference>
<dbReference type="AlphaFoldDB" id="A0A9Q0Y8G0"/>
<dbReference type="InterPro" id="IPR051231">
    <property type="entry name" value="SOSS-B"/>
</dbReference>
<feature type="compositionally biased region" description="Polar residues" evidence="13">
    <location>
        <begin position="123"/>
        <end position="140"/>
    </location>
</feature>
<dbReference type="GO" id="GO:0000724">
    <property type="term" value="P:double-strand break repair via homologous recombination"/>
    <property type="evidence" value="ECO:0007669"/>
    <property type="project" value="TreeGrafter"/>
</dbReference>
<dbReference type="GO" id="GO:0070876">
    <property type="term" value="C:SOSS complex"/>
    <property type="evidence" value="ECO:0007669"/>
    <property type="project" value="TreeGrafter"/>
</dbReference>
<protein>
    <recommendedName>
        <fullName evidence="7">SOSS complex subunit B2</fullName>
    </recommendedName>
    <alternativeName>
        <fullName evidence="8">Nucleic acid-binding protein 1</fullName>
    </alternativeName>
    <alternativeName>
        <fullName evidence="11">Oligonucleotide/oligosaccharide-binding fold-containing protein 2A</fullName>
    </alternativeName>
    <alternativeName>
        <fullName evidence="9">Sensor of single-strand DNA complex subunit B2</fullName>
    </alternativeName>
    <alternativeName>
        <fullName evidence="12">Sensor of ssDNA subunit B2</fullName>
    </alternativeName>
    <alternativeName>
        <fullName evidence="10">Single-stranded DNA-binding protein 2</fullName>
    </alternativeName>
</protein>
<evidence type="ECO:0000256" key="3">
    <source>
        <dbReference type="ARBA" id="ARBA00023125"/>
    </source>
</evidence>
<evidence type="ECO:0000256" key="5">
    <source>
        <dbReference type="ARBA" id="ARBA00023242"/>
    </source>
</evidence>
<keyword evidence="5" id="KW-0539">Nucleus</keyword>
<name>A0A9Q0Y8G0_9SAUR</name>
<feature type="region of interest" description="Disordered" evidence="13">
    <location>
        <begin position="115"/>
        <end position="140"/>
    </location>
</feature>
<evidence type="ECO:0000313" key="15">
    <source>
        <dbReference type="Proteomes" id="UP001142489"/>
    </source>
</evidence>
<keyword evidence="15" id="KW-1185">Reference proteome</keyword>
<evidence type="ECO:0000256" key="13">
    <source>
        <dbReference type="SAM" id="MobiDB-lite"/>
    </source>
</evidence>
<sequence>MSLANETYLFIKDIKPGLKNLNVVFIVLEIGRVTKTKDGHEVRSCKVADKTGSITISVWDELGSLIQPGDIIRLTKGYASLWKGCLTLYTGRGGELQKIGEFCMVYSEVPNFSEPNSEHLGPSNKTAQGEQSNNALPSTNVGTCTFGPTGNGLPTGPEPSGLSTSYNHAPSYAAFCLSREKDLFCLSLSISLSGSCHLNSLVNAVLLKPRMLHYSQRNKLAGVGTTVRNVVLR</sequence>
<gene>
    <name evidence="14" type="ORF">JRQ81_001472</name>
</gene>
<dbReference type="EMBL" id="JAPFRF010000001">
    <property type="protein sequence ID" value="KAJ7345522.1"/>
    <property type="molecule type" value="Genomic_DNA"/>
</dbReference>
<dbReference type="GO" id="GO:0010212">
    <property type="term" value="P:response to ionizing radiation"/>
    <property type="evidence" value="ECO:0007669"/>
    <property type="project" value="TreeGrafter"/>
</dbReference>
<evidence type="ECO:0000256" key="12">
    <source>
        <dbReference type="ARBA" id="ARBA00042566"/>
    </source>
</evidence>
<accession>A0A9Q0Y8G0</accession>
<comment type="similarity">
    <text evidence="6">Belongs to the SOSS-B family. SOSS-B2 subfamily.</text>
</comment>
<evidence type="ECO:0000256" key="1">
    <source>
        <dbReference type="ARBA" id="ARBA00004123"/>
    </source>
</evidence>
<dbReference type="PANTHER" id="PTHR13356">
    <property type="entry name" value="OB FOLD NUCLEIC ACID BINDING PROTEIN-RELATED"/>
    <property type="match status" value="1"/>
</dbReference>
<evidence type="ECO:0000256" key="4">
    <source>
        <dbReference type="ARBA" id="ARBA00023204"/>
    </source>
</evidence>
<evidence type="ECO:0000256" key="2">
    <source>
        <dbReference type="ARBA" id="ARBA00022763"/>
    </source>
</evidence>
<proteinExistence type="inferred from homology"/>
<dbReference type="Gene3D" id="2.40.50.140">
    <property type="entry name" value="Nucleic acid-binding proteins"/>
    <property type="match status" value="1"/>
</dbReference>
<dbReference type="FunFam" id="2.40.50.140:FF:000072">
    <property type="entry name" value="SOSS complex subunit B2"/>
    <property type="match status" value="1"/>
</dbReference>
<dbReference type="Proteomes" id="UP001142489">
    <property type="component" value="Unassembled WGS sequence"/>
</dbReference>
<keyword evidence="2" id="KW-0227">DNA damage</keyword>
<dbReference type="PANTHER" id="PTHR13356:SF5">
    <property type="entry name" value="SOSS COMPLEX SUBUNIT B2"/>
    <property type="match status" value="1"/>
</dbReference>
<evidence type="ECO:0000256" key="6">
    <source>
        <dbReference type="ARBA" id="ARBA00038153"/>
    </source>
</evidence>
<comment type="subcellular location">
    <subcellularLocation>
        <location evidence="1">Nucleus</location>
    </subcellularLocation>
</comment>
<organism evidence="14 15">
    <name type="scientific">Phrynocephalus forsythii</name>
    <dbReference type="NCBI Taxonomy" id="171643"/>
    <lineage>
        <taxon>Eukaryota</taxon>
        <taxon>Metazoa</taxon>
        <taxon>Chordata</taxon>
        <taxon>Craniata</taxon>
        <taxon>Vertebrata</taxon>
        <taxon>Euteleostomi</taxon>
        <taxon>Lepidosauria</taxon>
        <taxon>Squamata</taxon>
        <taxon>Bifurcata</taxon>
        <taxon>Unidentata</taxon>
        <taxon>Episquamata</taxon>
        <taxon>Toxicofera</taxon>
        <taxon>Iguania</taxon>
        <taxon>Acrodonta</taxon>
        <taxon>Agamidae</taxon>
        <taxon>Agaminae</taxon>
        <taxon>Phrynocephalus</taxon>
    </lineage>
</organism>
<evidence type="ECO:0000256" key="7">
    <source>
        <dbReference type="ARBA" id="ARBA00040784"/>
    </source>
</evidence>
<dbReference type="GO" id="GO:0005694">
    <property type="term" value="C:chromosome"/>
    <property type="evidence" value="ECO:0007669"/>
    <property type="project" value="UniProtKB-ARBA"/>
</dbReference>
<dbReference type="OrthoDB" id="295715at2759"/>
<comment type="caution">
    <text evidence="14">The sequence shown here is derived from an EMBL/GenBank/DDBJ whole genome shotgun (WGS) entry which is preliminary data.</text>
</comment>
<evidence type="ECO:0000256" key="9">
    <source>
        <dbReference type="ARBA" id="ARBA00042075"/>
    </source>
</evidence>
<evidence type="ECO:0000313" key="14">
    <source>
        <dbReference type="EMBL" id="KAJ7345522.1"/>
    </source>
</evidence>